<dbReference type="InterPro" id="IPR003959">
    <property type="entry name" value="ATPase_AAA_core"/>
</dbReference>
<evidence type="ECO:0000313" key="4">
    <source>
        <dbReference type="EMBL" id="CAJ06263.1"/>
    </source>
</evidence>
<protein>
    <recommendedName>
        <fullName evidence="3">AAA+ ATPase domain-containing protein</fullName>
    </recommendedName>
</protein>
<dbReference type="SUPFAM" id="SSF52540">
    <property type="entry name" value="P-loop containing nucleoside triphosphate hydrolases"/>
    <property type="match status" value="1"/>
</dbReference>
<feature type="compositionally biased region" description="Basic and acidic residues" evidence="2">
    <location>
        <begin position="148"/>
        <end position="165"/>
    </location>
</feature>
<dbReference type="VEuPathDB" id="TriTrypDB:LMJSD75_330019200"/>
<dbReference type="InterPro" id="IPR003593">
    <property type="entry name" value="AAA+_ATPase"/>
</dbReference>
<evidence type="ECO:0000256" key="1">
    <source>
        <dbReference type="ARBA" id="ARBA00007448"/>
    </source>
</evidence>
<dbReference type="AlphaFoldDB" id="Q4Q470"/>
<name>Q4Q470_LEIMA</name>
<dbReference type="eggNOG" id="KOG0743">
    <property type="taxonomic scope" value="Eukaryota"/>
</dbReference>
<dbReference type="OMA" id="MYSLRTG"/>
<dbReference type="InterPro" id="IPR050747">
    <property type="entry name" value="Mitochondrial_chaperone_BCS1"/>
</dbReference>
<dbReference type="EMBL" id="FR796429">
    <property type="protein sequence ID" value="CAJ06263.1"/>
    <property type="molecule type" value="Genomic_DNA"/>
</dbReference>
<gene>
    <name evidence="4" type="ORF">LMJF_33_1200</name>
</gene>
<dbReference type="InterPro" id="IPR027417">
    <property type="entry name" value="P-loop_NTPase"/>
</dbReference>
<dbReference type="Proteomes" id="UP000000542">
    <property type="component" value="Chromosome 33"/>
</dbReference>
<dbReference type="GO" id="GO:0005524">
    <property type="term" value="F:ATP binding"/>
    <property type="evidence" value="ECO:0007669"/>
    <property type="project" value="InterPro"/>
</dbReference>
<sequence length="655" mass="73015">MDSYTDLLNLNFMYSLRTGDLLTDMMIAALLPLVSSAIVYLTRTWWPQLVNRALSYLSKVDSTSATFKMPENGSGLYYGYTLRVALSTYVTKVLKPRFDIAELRYLSIPGKELQDAANYTEALRDYCFVNASPAKELPMRLTEHLELRQTVTRNDDGGRNKDAGRHGRSGGSQAPEESQFIITQYRHSFPALMKFLRLAHKSTTEDSEKSEVAAQLERDANADGDAIQSLLERSLEHYRLEYKEITARTDRYLYQPLLTRRELRFGPDSAERGHTEGAMECNRYLLHSGKTFQSLFFPAKPRLIQLIDDFEKKTGKYAIPGYPQKLVLLLYGPPGTGKTSLAKAVAAYTKRDLFAISLSRIRSDEELMKCMFSGRFKVSDKRDGDKVNYDDCSCDSELLDPAKLVYILEDVDATTAIVLKDEAEEVETGGEAQNQRERRGEGGSAAAPPSSDSTSSDGESEEENDMTENESGDGAVDESHDAGRDATNEVSSEVLTQREVVKVKSKRQTIDRTLTIDGLANALNGVLDFPQRIVIMTTNHIERLHPSLLRPGVVTMKLHMHNFDVACALDMVRHYFSHTTLLPGQLEELRSLLEAASAKASKVDTTASISDEAADSSALAAKGFSPAELEQHCAECDTIEELLEVLRQGSRVNIF</sequence>
<feature type="compositionally biased region" description="Basic and acidic residues" evidence="2">
    <location>
        <begin position="477"/>
        <end position="487"/>
    </location>
</feature>
<evidence type="ECO:0000256" key="2">
    <source>
        <dbReference type="SAM" id="MobiDB-lite"/>
    </source>
</evidence>
<dbReference type="VEuPathDB" id="TriTrypDB:LmjF.33.1200"/>
<feature type="region of interest" description="Disordered" evidence="2">
    <location>
        <begin position="148"/>
        <end position="177"/>
    </location>
</feature>
<feature type="compositionally biased region" description="Low complexity" evidence="2">
    <location>
        <begin position="444"/>
        <end position="457"/>
    </location>
</feature>
<dbReference type="PANTHER" id="PTHR23070">
    <property type="entry name" value="BCS1 AAA-TYPE ATPASE"/>
    <property type="match status" value="1"/>
</dbReference>
<feature type="region of interest" description="Disordered" evidence="2">
    <location>
        <begin position="422"/>
        <end position="494"/>
    </location>
</feature>
<evidence type="ECO:0000313" key="5">
    <source>
        <dbReference type="Proteomes" id="UP000000542"/>
    </source>
</evidence>
<feature type="domain" description="AAA+ ATPase" evidence="3">
    <location>
        <begin position="324"/>
        <end position="564"/>
    </location>
</feature>
<dbReference type="RefSeq" id="XP_001685878.1">
    <property type="nucleotide sequence ID" value="XM_001685826.1"/>
</dbReference>
<keyword evidence="5" id="KW-1185">Reference proteome</keyword>
<proteinExistence type="inferred from homology"/>
<evidence type="ECO:0000259" key="3">
    <source>
        <dbReference type="SMART" id="SM00382"/>
    </source>
</evidence>
<feature type="compositionally biased region" description="Acidic residues" evidence="2">
    <location>
        <begin position="458"/>
        <end position="471"/>
    </location>
</feature>
<dbReference type="Pfam" id="PF00004">
    <property type="entry name" value="AAA"/>
    <property type="match status" value="1"/>
</dbReference>
<dbReference type="KEGG" id="lma:LMJF_33_1200"/>
<dbReference type="GeneID" id="5654532"/>
<dbReference type="Gene3D" id="3.40.50.300">
    <property type="entry name" value="P-loop containing nucleotide triphosphate hydrolases"/>
    <property type="match status" value="1"/>
</dbReference>
<dbReference type="VEuPathDB" id="TriTrypDB:LMJLV39_330019500"/>
<dbReference type="STRING" id="5664.Q4Q470"/>
<dbReference type="VEuPathDB" id="TriTrypDB:LMJFC_330021700"/>
<reference evidence="4 5" key="2">
    <citation type="journal article" date="2011" name="Genome Res.">
        <title>Chromosome and gene copy number variation allow major structural change between species and strains of Leishmania.</title>
        <authorList>
            <person name="Rogers M.B."/>
            <person name="Hilley J.D."/>
            <person name="Dickens N.J."/>
            <person name="Wilkes J."/>
            <person name="Bates P.A."/>
            <person name="Depledge D.P."/>
            <person name="Harris D."/>
            <person name="Her Y."/>
            <person name="Herzyk P."/>
            <person name="Imamura H."/>
            <person name="Otto T.D."/>
            <person name="Sanders M."/>
            <person name="Seeger K."/>
            <person name="Dujardin J.C."/>
            <person name="Berriman M."/>
            <person name="Smith D.F."/>
            <person name="Hertz-Fowler C."/>
            <person name="Mottram J.C."/>
        </authorList>
    </citation>
    <scope>NUCLEOTIDE SEQUENCE [LARGE SCALE GENOMIC DNA]</scope>
    <source>
        <strain evidence="5">MHOM/IL/81/Friedlin</strain>
    </source>
</reference>
<dbReference type="SMART" id="SM00382">
    <property type="entry name" value="AAA"/>
    <property type="match status" value="1"/>
</dbReference>
<accession>Q4Q470</accession>
<organism evidence="4 5">
    <name type="scientific">Leishmania major</name>
    <dbReference type="NCBI Taxonomy" id="5664"/>
    <lineage>
        <taxon>Eukaryota</taxon>
        <taxon>Discoba</taxon>
        <taxon>Euglenozoa</taxon>
        <taxon>Kinetoplastea</taxon>
        <taxon>Metakinetoplastina</taxon>
        <taxon>Trypanosomatida</taxon>
        <taxon>Trypanosomatidae</taxon>
        <taxon>Leishmaniinae</taxon>
        <taxon>Leishmania</taxon>
    </lineage>
</organism>
<dbReference type="HOGENOM" id="CLU_020835_0_0_1"/>
<comment type="similarity">
    <text evidence="1">Belongs to the AAA ATPase family. BCS1 subfamily.</text>
</comment>
<dbReference type="InParanoid" id="Q4Q470"/>
<dbReference type="GO" id="GO:0016887">
    <property type="term" value="F:ATP hydrolysis activity"/>
    <property type="evidence" value="ECO:0007669"/>
    <property type="project" value="InterPro"/>
</dbReference>
<reference evidence="4 5" key="1">
    <citation type="journal article" date="2005" name="Science">
        <title>The genome of the kinetoplastid parasite, Leishmania major.</title>
        <authorList>
            <person name="Ivens A.C."/>
            <person name="Peacock C.S."/>
            <person name="Worthey E.A."/>
            <person name="Murphy L."/>
            <person name="Aggarwal G."/>
            <person name="Berriman M."/>
            <person name="Sisk E."/>
            <person name="Rajandream M.A."/>
            <person name="Adlem E."/>
            <person name="Aert R."/>
            <person name="Anupama A."/>
            <person name="Apostolou Z."/>
            <person name="Attipoe P."/>
            <person name="Bason N."/>
            <person name="Bauser C."/>
            <person name="Beck A."/>
            <person name="Beverley S.M."/>
            <person name="Bianchettin G."/>
            <person name="Borzym K."/>
            <person name="Bothe G."/>
            <person name="Bruschi C.V."/>
            <person name="Collins M."/>
            <person name="Cadag E."/>
            <person name="Ciarloni L."/>
            <person name="Clayton C."/>
            <person name="Coulson R.M."/>
            <person name="Cronin A."/>
            <person name="Cruz A.K."/>
            <person name="Davies R.M."/>
            <person name="De Gaudenzi J."/>
            <person name="Dobson D.E."/>
            <person name="Duesterhoeft A."/>
            <person name="Fazelina G."/>
            <person name="Fosker N."/>
            <person name="Frasch A.C."/>
            <person name="Fraser A."/>
            <person name="Fuchs M."/>
            <person name="Gabel C."/>
            <person name="Goble A."/>
            <person name="Goffeau A."/>
            <person name="Harris D."/>
            <person name="Hertz-Fowler C."/>
            <person name="Hilbert H."/>
            <person name="Horn D."/>
            <person name="Huang Y."/>
            <person name="Klages S."/>
            <person name="Knights A."/>
            <person name="Kube M."/>
            <person name="Larke N."/>
            <person name="Litvin L."/>
            <person name="Lord A."/>
            <person name="Louie T."/>
            <person name="Marra M."/>
            <person name="Masuy D."/>
            <person name="Matthews K."/>
            <person name="Michaeli S."/>
            <person name="Mottram J.C."/>
            <person name="Muller-Auer S."/>
            <person name="Munden H."/>
            <person name="Nelson S."/>
            <person name="Norbertczak H."/>
            <person name="Oliver K."/>
            <person name="O'neil S."/>
            <person name="Pentony M."/>
            <person name="Pohl T.M."/>
            <person name="Price C."/>
            <person name="Purnelle B."/>
            <person name="Quail M.A."/>
            <person name="Rabbinowitsch E."/>
            <person name="Reinhardt R."/>
            <person name="Rieger M."/>
            <person name="Rinta J."/>
            <person name="Robben J."/>
            <person name="Robertson L."/>
            <person name="Ruiz J.C."/>
            <person name="Rutter S."/>
            <person name="Saunders D."/>
            <person name="Schafer M."/>
            <person name="Schein J."/>
            <person name="Schwartz D.C."/>
            <person name="Seeger K."/>
            <person name="Seyler A."/>
            <person name="Sharp S."/>
            <person name="Shin H."/>
            <person name="Sivam D."/>
            <person name="Squares R."/>
            <person name="Squares S."/>
            <person name="Tosato V."/>
            <person name="Vogt C."/>
            <person name="Volckaert G."/>
            <person name="Wambutt R."/>
            <person name="Warren T."/>
            <person name="Wedler H."/>
            <person name="Woodward J."/>
            <person name="Zhou S."/>
            <person name="Zimmermann W."/>
            <person name="Smith D.F."/>
            <person name="Blackwell J.M."/>
            <person name="Stuart K.D."/>
            <person name="Barrell B."/>
            <person name="Myler P.J."/>
        </authorList>
    </citation>
    <scope>NUCLEOTIDE SEQUENCE [LARGE SCALE GENOMIC DNA]</scope>
    <source>
        <strain evidence="5">MHOM/IL/81/Friedlin</strain>
    </source>
</reference>